<evidence type="ECO:0000256" key="2">
    <source>
        <dbReference type="ARBA" id="ARBA00023136"/>
    </source>
</evidence>
<dbReference type="InterPro" id="IPR012910">
    <property type="entry name" value="Plug_dom"/>
</dbReference>
<dbReference type="InterPro" id="IPR036942">
    <property type="entry name" value="Beta-barrel_TonB_sf"/>
</dbReference>
<dbReference type="InterPro" id="IPR008969">
    <property type="entry name" value="CarboxyPept-like_regulatory"/>
</dbReference>
<dbReference type="GO" id="GO:0009279">
    <property type="term" value="C:cell outer membrane"/>
    <property type="evidence" value="ECO:0007669"/>
    <property type="project" value="UniProtKB-SubCell"/>
</dbReference>
<comment type="subcellular location">
    <subcellularLocation>
        <location evidence="1">Cell outer membrane</location>
    </subcellularLocation>
</comment>
<proteinExistence type="predicted"/>
<dbReference type="Gene3D" id="2.40.170.20">
    <property type="entry name" value="TonB-dependent receptor, beta-barrel domain"/>
    <property type="match status" value="1"/>
</dbReference>
<dbReference type="Gene3D" id="2.170.130.10">
    <property type="entry name" value="TonB-dependent receptor, plug domain"/>
    <property type="match status" value="1"/>
</dbReference>
<dbReference type="Gene3D" id="2.60.40.1120">
    <property type="entry name" value="Carboxypeptidase-like, regulatory domain"/>
    <property type="match status" value="1"/>
</dbReference>
<dbReference type="PANTHER" id="PTHR40980:SF4">
    <property type="entry name" value="TONB-DEPENDENT RECEPTOR-LIKE BETA-BARREL DOMAIN-CONTAINING PROTEIN"/>
    <property type="match status" value="1"/>
</dbReference>
<name>A0A127VBG5_9SPHI</name>
<evidence type="ECO:0000256" key="4">
    <source>
        <dbReference type="SAM" id="SignalP"/>
    </source>
</evidence>
<dbReference type="InterPro" id="IPR037066">
    <property type="entry name" value="Plug_dom_sf"/>
</dbReference>
<keyword evidence="8" id="KW-1185">Reference proteome</keyword>
<sequence length="809" mass="90024" precursor="true">MKPLLLTTLLFLFYFIPNTLHAQQTVKINGTVIDGKQTLPAATVLLYTAKDSALVTTAMTDQDGKFNFTAAPSKYYIVSSSIGYNKVKTAPFQLTGPAALQIPAITLKENSKNLNEVSITAAKPVLERKADKLIFNVDATPSAAGLTALEVLKKAPGVNVDYNENISLSGKSNVLVTIDGKQTYLSSTEVVNLLKSMQSNQIESIEIINNPGSRYDANSTGGIINIKTKKSNTEGFNGSVALGAGFNKYLLPNGSINLNYRKKDFNVFGSYGYNRNKSLQTLKIDRITPGTNPLSFSQRNKDTSVYSSQNFKIGTDFFLSPKHTIGFLVKGNISDYNQQSLSMVNIGKSFAATDSVLKTPSYNSSNRKNFSYNINYKGVLDTAGQEITVDADYSTFDGTNNANYTNRFYLPNGTFFKDGQIYRNFAPSNIDIKAIKADYTLPINKMFKLEAGTKIASVKSDNNYIYENDIKGNWVFDNTKSNRFLYDEKVSAAYATLYVTLGKTSLSGGLRAENTNSTGNSITTNQLTNRKYTDLFPSLSLSQNIDADNTLNFSYSRKINRPNYQNLNPFVFFLDQYTYNQGNPNLKPEYSNNLEASYLFKQKYSLALNYSRTTDVITQVLLQNEVRKSMYQTILNLASESVVSLTFNFPVTVTKWWNMNNNVLGYFKQIKAPDLNGADLNSKQFSGNFYAQNNFTLSKLFSADAGLMFSTPQIEGAFKVKSMYNADAGLRYNFPNKTGNLKLGVNDIFHSQKARIFSTLPGNVYNLEQYGNTTSVRLTFTYRFGKMTVKSARNRSTGLDDEQKRLGGK</sequence>
<dbReference type="PATRIC" id="fig|188932.3.peg.1711"/>
<dbReference type="SUPFAM" id="SSF56935">
    <property type="entry name" value="Porins"/>
    <property type="match status" value="1"/>
</dbReference>
<keyword evidence="4" id="KW-0732">Signal</keyword>
<gene>
    <name evidence="7" type="ORF">AY601_1644</name>
</gene>
<evidence type="ECO:0000313" key="8">
    <source>
        <dbReference type="Proteomes" id="UP000071561"/>
    </source>
</evidence>
<evidence type="ECO:0000256" key="1">
    <source>
        <dbReference type="ARBA" id="ARBA00004442"/>
    </source>
</evidence>
<protein>
    <recommendedName>
        <fullName evidence="9">Outer membrane receptor protein involved in Fe transport</fullName>
    </recommendedName>
</protein>
<dbReference type="KEGG" id="pcm:AY601_1644"/>
<keyword evidence="2" id="KW-0472">Membrane</keyword>
<evidence type="ECO:0000313" key="7">
    <source>
        <dbReference type="EMBL" id="AMP98559.1"/>
    </source>
</evidence>
<accession>A0A127VBG5</accession>
<evidence type="ECO:0008006" key="9">
    <source>
        <dbReference type="Google" id="ProtNLM"/>
    </source>
</evidence>
<evidence type="ECO:0000259" key="5">
    <source>
        <dbReference type="Pfam" id="PF07715"/>
    </source>
</evidence>
<organism evidence="7 8">
    <name type="scientific">Pedobacter cryoconitis</name>
    <dbReference type="NCBI Taxonomy" id="188932"/>
    <lineage>
        <taxon>Bacteria</taxon>
        <taxon>Pseudomonadati</taxon>
        <taxon>Bacteroidota</taxon>
        <taxon>Sphingobacteriia</taxon>
        <taxon>Sphingobacteriales</taxon>
        <taxon>Sphingobacteriaceae</taxon>
        <taxon>Pedobacter</taxon>
    </lineage>
</organism>
<dbReference type="InterPro" id="IPR041700">
    <property type="entry name" value="OMP_b-brl_3"/>
</dbReference>
<dbReference type="AlphaFoldDB" id="A0A127VBG5"/>
<reference evidence="7 8" key="1">
    <citation type="submission" date="2016-03" db="EMBL/GenBank/DDBJ databases">
        <title>Complete genome sequence of Pedobacter cryoconitis PAMC 27485.</title>
        <authorList>
            <person name="Lee J."/>
            <person name="Kim O.-S."/>
        </authorList>
    </citation>
    <scope>NUCLEOTIDE SEQUENCE [LARGE SCALE GENOMIC DNA]</scope>
    <source>
        <strain evidence="7 8">PAMC 27485</strain>
    </source>
</reference>
<feature type="domain" description="TonB-dependent receptor plug" evidence="5">
    <location>
        <begin position="147"/>
        <end position="223"/>
    </location>
</feature>
<evidence type="ECO:0000256" key="3">
    <source>
        <dbReference type="ARBA" id="ARBA00023237"/>
    </source>
</evidence>
<dbReference type="SUPFAM" id="SSF49464">
    <property type="entry name" value="Carboxypeptidase regulatory domain-like"/>
    <property type="match status" value="1"/>
</dbReference>
<feature type="chain" id="PRO_5007280349" description="Outer membrane receptor protein involved in Fe transport" evidence="4">
    <location>
        <begin position="23"/>
        <end position="809"/>
    </location>
</feature>
<dbReference type="Pfam" id="PF07715">
    <property type="entry name" value="Plug"/>
    <property type="match status" value="1"/>
</dbReference>
<keyword evidence="3" id="KW-0998">Cell outer membrane</keyword>
<dbReference type="Pfam" id="PF13715">
    <property type="entry name" value="CarbopepD_reg_2"/>
    <property type="match status" value="1"/>
</dbReference>
<dbReference type="Pfam" id="PF14905">
    <property type="entry name" value="OMP_b-brl_3"/>
    <property type="match status" value="1"/>
</dbReference>
<feature type="domain" description="Outer membrane protein beta-barrel" evidence="6">
    <location>
        <begin position="380"/>
        <end position="782"/>
    </location>
</feature>
<feature type="signal peptide" evidence="4">
    <location>
        <begin position="1"/>
        <end position="22"/>
    </location>
</feature>
<dbReference type="EMBL" id="CP014504">
    <property type="protein sequence ID" value="AMP98559.1"/>
    <property type="molecule type" value="Genomic_DNA"/>
</dbReference>
<dbReference type="Proteomes" id="UP000071561">
    <property type="component" value="Chromosome"/>
</dbReference>
<dbReference type="PANTHER" id="PTHR40980">
    <property type="entry name" value="PLUG DOMAIN-CONTAINING PROTEIN"/>
    <property type="match status" value="1"/>
</dbReference>
<dbReference type="RefSeq" id="WP_198163646.1">
    <property type="nucleotide sequence ID" value="NZ_CP014504.1"/>
</dbReference>
<evidence type="ECO:0000259" key="6">
    <source>
        <dbReference type="Pfam" id="PF14905"/>
    </source>
</evidence>